<dbReference type="AlphaFoldDB" id="A0A0E9PN45"/>
<protein>
    <submittedName>
        <fullName evidence="1">Uncharacterized protein</fullName>
    </submittedName>
</protein>
<reference evidence="1" key="1">
    <citation type="submission" date="2014-11" db="EMBL/GenBank/DDBJ databases">
        <authorList>
            <person name="Amaro Gonzalez C."/>
        </authorList>
    </citation>
    <scope>NUCLEOTIDE SEQUENCE</scope>
</reference>
<reference evidence="1" key="2">
    <citation type="journal article" date="2015" name="Fish Shellfish Immunol.">
        <title>Early steps in the European eel (Anguilla anguilla)-Vibrio vulnificus interaction in the gills: Role of the RtxA13 toxin.</title>
        <authorList>
            <person name="Callol A."/>
            <person name="Pajuelo D."/>
            <person name="Ebbesson L."/>
            <person name="Teles M."/>
            <person name="MacKenzie S."/>
            <person name="Amaro C."/>
        </authorList>
    </citation>
    <scope>NUCLEOTIDE SEQUENCE</scope>
</reference>
<accession>A0A0E9PN45</accession>
<organism evidence="1">
    <name type="scientific">Anguilla anguilla</name>
    <name type="common">European freshwater eel</name>
    <name type="synonym">Muraena anguilla</name>
    <dbReference type="NCBI Taxonomy" id="7936"/>
    <lineage>
        <taxon>Eukaryota</taxon>
        <taxon>Metazoa</taxon>
        <taxon>Chordata</taxon>
        <taxon>Craniata</taxon>
        <taxon>Vertebrata</taxon>
        <taxon>Euteleostomi</taxon>
        <taxon>Actinopterygii</taxon>
        <taxon>Neopterygii</taxon>
        <taxon>Teleostei</taxon>
        <taxon>Anguilliformes</taxon>
        <taxon>Anguillidae</taxon>
        <taxon>Anguilla</taxon>
    </lineage>
</organism>
<evidence type="ECO:0000313" key="1">
    <source>
        <dbReference type="EMBL" id="JAH05924.1"/>
    </source>
</evidence>
<sequence length="48" mass="5319">MCQVTVKMTTSVRPNVTPLSPPLHCLALCLKRNKAEAMLVQPSMLTHE</sequence>
<name>A0A0E9PN45_ANGAN</name>
<proteinExistence type="predicted"/>
<dbReference type="EMBL" id="GBXM01102653">
    <property type="protein sequence ID" value="JAH05924.1"/>
    <property type="molecule type" value="Transcribed_RNA"/>
</dbReference>